<sequence>MIASPSNTDSSNEIPLSSLLFRDETFASFHQHCPVESLHPHRPMSHSADLLPVAHPLHMKLEDAILSCSFVPYHDPTIDQALHGSFIPWGTFPNALEAHGLSRLQTISHPSNDALWVPRDSANCILLRLRTTILLGGCLKEILSLPPFALNLVDKRPSYQFGLTETSLEA</sequence>
<reference evidence="2" key="2">
    <citation type="journal article" date="2009" name="Genome Res.">
        <title>Comparative genomic analyses of the human fungal pathogens Coccidioides and their relatives.</title>
        <authorList>
            <person name="Sharpton T.J."/>
            <person name="Stajich J.E."/>
            <person name="Rounsley S.D."/>
            <person name="Gardner M.J."/>
            <person name="Wortman J.R."/>
            <person name="Jordar V.S."/>
            <person name="Maiti R."/>
            <person name="Kodira C.D."/>
            <person name="Neafsey D.E."/>
            <person name="Zeng Q."/>
            <person name="Hung C.-Y."/>
            <person name="McMahan C."/>
            <person name="Muszewska A."/>
            <person name="Grynberg M."/>
            <person name="Mandel M.A."/>
            <person name="Kellner E.M."/>
            <person name="Barker B.M."/>
            <person name="Galgiani J.N."/>
            <person name="Orbach M.J."/>
            <person name="Kirkland T.N."/>
            <person name="Cole G.T."/>
            <person name="Henn M.R."/>
            <person name="Birren B.W."/>
            <person name="Taylor J.W."/>
        </authorList>
    </citation>
    <scope>NUCLEOTIDE SEQUENCE [LARGE SCALE GENOMIC DNA]</scope>
    <source>
        <strain evidence="2">RMSCC 3488</strain>
    </source>
</reference>
<accession>A0A0J6F1L9</accession>
<evidence type="ECO:0000313" key="1">
    <source>
        <dbReference type="EMBL" id="KMM63983.1"/>
    </source>
</evidence>
<dbReference type="EMBL" id="DS268109">
    <property type="protein sequence ID" value="KMM63983.1"/>
    <property type="molecule type" value="Genomic_DNA"/>
</dbReference>
<dbReference type="AlphaFoldDB" id="A0A0J6F1L9"/>
<proteinExistence type="predicted"/>
<reference evidence="1 2" key="1">
    <citation type="submission" date="2007-06" db="EMBL/GenBank/DDBJ databases">
        <title>The Genome Sequence of Coccidioides posadasii RMSCC_3488.</title>
        <authorList>
            <consortium name="Coccidioides Genome Resources Consortium"/>
            <consortium name="The Broad Institute Genome Sequencing Platform"/>
            <person name="Henn M.R."/>
            <person name="Sykes S."/>
            <person name="Young S."/>
            <person name="Jaffe D."/>
            <person name="Berlin A."/>
            <person name="Alvarez P."/>
            <person name="Butler J."/>
            <person name="Gnerre S."/>
            <person name="Grabherr M."/>
            <person name="Mauceli E."/>
            <person name="Brockman W."/>
            <person name="Kodira C."/>
            <person name="Alvarado L."/>
            <person name="Zeng Q."/>
            <person name="Crawford M."/>
            <person name="Antoine C."/>
            <person name="Devon K."/>
            <person name="Galgiani J."/>
            <person name="Orsborn K."/>
            <person name="Lewis M.L."/>
            <person name="Nusbaum C."/>
            <person name="Galagan J."/>
            <person name="Birren B."/>
        </authorList>
    </citation>
    <scope>NUCLEOTIDE SEQUENCE [LARGE SCALE GENOMIC DNA]</scope>
    <source>
        <strain evidence="1 2">RMSCC 3488</strain>
    </source>
</reference>
<dbReference type="Proteomes" id="UP000054567">
    <property type="component" value="Unassembled WGS sequence"/>
</dbReference>
<dbReference type="VEuPathDB" id="FungiDB:CPAG_00335"/>
<evidence type="ECO:0000313" key="2">
    <source>
        <dbReference type="Proteomes" id="UP000054567"/>
    </source>
</evidence>
<reference evidence="2" key="3">
    <citation type="journal article" date="2010" name="Genome Res.">
        <title>Population genomic sequencing of Coccidioides fungi reveals recent hybridization and transposon control.</title>
        <authorList>
            <person name="Neafsey D.E."/>
            <person name="Barker B.M."/>
            <person name="Sharpton T.J."/>
            <person name="Stajich J.E."/>
            <person name="Park D.J."/>
            <person name="Whiston E."/>
            <person name="Hung C.-Y."/>
            <person name="McMahan C."/>
            <person name="White J."/>
            <person name="Sykes S."/>
            <person name="Heiman D."/>
            <person name="Young S."/>
            <person name="Zeng Q."/>
            <person name="Abouelleil A."/>
            <person name="Aftuck L."/>
            <person name="Bessette D."/>
            <person name="Brown A."/>
            <person name="FitzGerald M."/>
            <person name="Lui A."/>
            <person name="Macdonald J.P."/>
            <person name="Priest M."/>
            <person name="Orbach M.J."/>
            <person name="Galgiani J.N."/>
            <person name="Kirkland T.N."/>
            <person name="Cole G.T."/>
            <person name="Birren B.W."/>
            <person name="Henn M.R."/>
            <person name="Taylor J.W."/>
            <person name="Rounsley S.D."/>
        </authorList>
    </citation>
    <scope>NUCLEOTIDE SEQUENCE [LARGE SCALE GENOMIC DNA]</scope>
    <source>
        <strain evidence="2">RMSCC 3488</strain>
    </source>
</reference>
<name>A0A0J6F1L9_COCPO</name>
<organism evidence="1 2">
    <name type="scientific">Coccidioides posadasii RMSCC 3488</name>
    <dbReference type="NCBI Taxonomy" id="454284"/>
    <lineage>
        <taxon>Eukaryota</taxon>
        <taxon>Fungi</taxon>
        <taxon>Dikarya</taxon>
        <taxon>Ascomycota</taxon>
        <taxon>Pezizomycotina</taxon>
        <taxon>Eurotiomycetes</taxon>
        <taxon>Eurotiomycetidae</taxon>
        <taxon>Onygenales</taxon>
        <taxon>Onygenaceae</taxon>
        <taxon>Coccidioides</taxon>
    </lineage>
</organism>
<protein>
    <submittedName>
        <fullName evidence="1">Uncharacterized protein</fullName>
    </submittedName>
</protein>
<gene>
    <name evidence="1" type="ORF">CPAG_00335</name>
</gene>